<gene>
    <name evidence="2" type="ORF">GSPATT00022474001</name>
</gene>
<sequence length="734" mass="86800">MKDSEENKGGIKCQICKNNPVTLVLVNKRILDNQRLLCDRCYHSYKGSENSKSYQNLLGEVHQKNELKEIQRKTIADQQIKSIKILLQLLNSYKDDLMNKIDNLVYWVNQWIKIIEKIKNDHQNSNFSDEIDSLLFPNYIQEQMEVLMFKRRIKYWNFQYCNQFIIAIQNFANASKLQESYKLLVDALFSIEQKIETKPSDIIKALNDKTCPLHQETINRVYYQNLQNPIGILCNSCENKYGEESLETFGQNWSKFLKKKEGGLEKFNQFLKEKIKQNIEIQIKNQVQINSFYNKGINNLVQTGSIELQKQFKEIEELKIIERDLKIEIMISSILQFNNLNNLRFDQNRQENQIITHSNPIIQIDTILKEQIKKNSPFLDDKSNFLYDVNFDLALYGPVQWKLVSQCENENCTVIAINSSKQLMVTNQGNKINIYQLKYPNQENQLKQLSWEKKLQVHKQHNELSITCMIHSKQYNSFVTADEQLVIWKYCDKIDVCQQLVIEKQNGYINCLIINKNETQLFSGGKQIQVYHLNFETYSVKYEYSLIEHKEKVLSLSLNDSETYLISYSADKLINIWFKGEKKWIIKQSLKINLQEYSNTISFIKNDLFILVTDLITHKKNIISFYKKTGSDNPFQEQVKEQLQIKYQSEDDKKNLDQPGFPIIQIENKNLIFIKNRNYIYTIRQELDGLYETTQKIMEFSSSSIFGNSLYIPEKNELYLVIWDKILKTYQIMI</sequence>
<evidence type="ECO:0000256" key="1">
    <source>
        <dbReference type="PROSITE-ProRule" id="PRU00221"/>
    </source>
</evidence>
<feature type="repeat" description="WD" evidence="1">
    <location>
        <begin position="546"/>
        <end position="577"/>
    </location>
</feature>
<name>A0E1Y6_PARTE</name>
<organism evidence="2 3">
    <name type="scientific">Paramecium tetraurelia</name>
    <dbReference type="NCBI Taxonomy" id="5888"/>
    <lineage>
        <taxon>Eukaryota</taxon>
        <taxon>Sar</taxon>
        <taxon>Alveolata</taxon>
        <taxon>Ciliophora</taxon>
        <taxon>Intramacronucleata</taxon>
        <taxon>Oligohymenophorea</taxon>
        <taxon>Peniculida</taxon>
        <taxon>Parameciidae</taxon>
        <taxon>Paramecium</taxon>
    </lineage>
</organism>
<dbReference type="InParanoid" id="A0E1Y6"/>
<dbReference type="EMBL" id="CT868654">
    <property type="protein sequence ID" value="CAK89303.1"/>
    <property type="molecule type" value="Genomic_DNA"/>
</dbReference>
<dbReference type="SMART" id="SM00320">
    <property type="entry name" value="WD40"/>
    <property type="match status" value="2"/>
</dbReference>
<proteinExistence type="predicted"/>
<dbReference type="RefSeq" id="XP_001456700.1">
    <property type="nucleotide sequence ID" value="XM_001456663.1"/>
</dbReference>
<keyword evidence="1" id="KW-0853">WD repeat</keyword>
<accession>A0E1Y6</accession>
<dbReference type="KEGG" id="ptm:GSPATT00022474001"/>
<dbReference type="PANTHER" id="PTHR19920:SF0">
    <property type="entry name" value="CYTOSOLIC IRON-SULFUR PROTEIN ASSEMBLY PROTEIN CIAO1-RELATED"/>
    <property type="match status" value="1"/>
</dbReference>
<dbReference type="GeneID" id="5042485"/>
<dbReference type="OrthoDB" id="309436at2759"/>
<dbReference type="AlphaFoldDB" id="A0E1Y6"/>
<dbReference type="Proteomes" id="UP000000600">
    <property type="component" value="Unassembled WGS sequence"/>
</dbReference>
<protein>
    <submittedName>
        <fullName evidence="2">Uncharacterized protein</fullName>
    </submittedName>
</protein>
<dbReference type="InterPro" id="IPR001680">
    <property type="entry name" value="WD40_rpt"/>
</dbReference>
<reference evidence="2 3" key="1">
    <citation type="journal article" date="2006" name="Nature">
        <title>Global trends of whole-genome duplications revealed by the ciliate Paramecium tetraurelia.</title>
        <authorList>
            <consortium name="Genoscope"/>
            <person name="Aury J.-M."/>
            <person name="Jaillon O."/>
            <person name="Duret L."/>
            <person name="Noel B."/>
            <person name="Jubin C."/>
            <person name="Porcel B.M."/>
            <person name="Segurens B."/>
            <person name="Daubin V."/>
            <person name="Anthouard V."/>
            <person name="Aiach N."/>
            <person name="Arnaiz O."/>
            <person name="Billaut A."/>
            <person name="Beisson J."/>
            <person name="Blanc I."/>
            <person name="Bouhouche K."/>
            <person name="Camara F."/>
            <person name="Duharcourt S."/>
            <person name="Guigo R."/>
            <person name="Gogendeau D."/>
            <person name="Katinka M."/>
            <person name="Keller A.-M."/>
            <person name="Kissmehl R."/>
            <person name="Klotz C."/>
            <person name="Koll F."/>
            <person name="Le Moue A."/>
            <person name="Lepere C."/>
            <person name="Malinsky S."/>
            <person name="Nowacki M."/>
            <person name="Nowak J.K."/>
            <person name="Plattner H."/>
            <person name="Poulain J."/>
            <person name="Ruiz F."/>
            <person name="Serrano V."/>
            <person name="Zagulski M."/>
            <person name="Dessen P."/>
            <person name="Betermier M."/>
            <person name="Weissenbach J."/>
            <person name="Scarpelli C."/>
            <person name="Schachter V."/>
            <person name="Sperling L."/>
            <person name="Meyer E."/>
            <person name="Cohen J."/>
            <person name="Wincker P."/>
        </authorList>
    </citation>
    <scope>NUCLEOTIDE SEQUENCE [LARGE SCALE GENOMIC DNA]</scope>
    <source>
        <strain evidence="2 3">Stock d4-2</strain>
    </source>
</reference>
<dbReference type="PROSITE" id="PS50082">
    <property type="entry name" value="WD_REPEATS_2"/>
    <property type="match status" value="1"/>
</dbReference>
<dbReference type="Pfam" id="PF00400">
    <property type="entry name" value="WD40"/>
    <property type="match status" value="1"/>
</dbReference>
<dbReference type="SUPFAM" id="SSF50978">
    <property type="entry name" value="WD40 repeat-like"/>
    <property type="match status" value="1"/>
</dbReference>
<dbReference type="PANTHER" id="PTHR19920">
    <property type="entry name" value="WD40 PROTEIN CIAO1"/>
    <property type="match status" value="1"/>
</dbReference>
<dbReference type="HOGENOM" id="CLU_377901_0_0_1"/>
<dbReference type="Gene3D" id="2.130.10.10">
    <property type="entry name" value="YVTN repeat-like/Quinoprotein amine dehydrogenase"/>
    <property type="match status" value="1"/>
</dbReference>
<dbReference type="PROSITE" id="PS50294">
    <property type="entry name" value="WD_REPEATS_REGION"/>
    <property type="match status" value="1"/>
</dbReference>
<dbReference type="InterPro" id="IPR015943">
    <property type="entry name" value="WD40/YVTN_repeat-like_dom_sf"/>
</dbReference>
<evidence type="ECO:0000313" key="2">
    <source>
        <dbReference type="EMBL" id="CAK89303.1"/>
    </source>
</evidence>
<evidence type="ECO:0000313" key="3">
    <source>
        <dbReference type="Proteomes" id="UP000000600"/>
    </source>
</evidence>
<keyword evidence="3" id="KW-1185">Reference proteome</keyword>
<dbReference type="OMA" id="ELYLVIW"/>
<dbReference type="InterPro" id="IPR036322">
    <property type="entry name" value="WD40_repeat_dom_sf"/>
</dbReference>